<dbReference type="Gene3D" id="3.40.50.1370">
    <property type="entry name" value="Aspartate/ornithine carbamoyltransferase"/>
    <property type="match status" value="1"/>
</dbReference>
<proteinExistence type="predicted"/>
<evidence type="ECO:0000259" key="2">
    <source>
        <dbReference type="Pfam" id="PF02729"/>
    </source>
</evidence>
<gene>
    <name evidence="3" type="ORF">ACG01O_04150</name>
</gene>
<dbReference type="SUPFAM" id="SSF53671">
    <property type="entry name" value="Aspartate/ornithine carbamoyltransferase"/>
    <property type="match status" value="1"/>
</dbReference>
<evidence type="ECO:0000313" key="4">
    <source>
        <dbReference type="Proteomes" id="UP001606303"/>
    </source>
</evidence>
<dbReference type="Proteomes" id="UP001606303">
    <property type="component" value="Unassembled WGS sequence"/>
</dbReference>
<feature type="domain" description="Aspartate/ornithine carbamoyltransferase carbamoyl-P binding" evidence="2">
    <location>
        <begin position="16"/>
        <end position="138"/>
    </location>
</feature>
<protein>
    <submittedName>
        <fullName evidence="3">Ornithine carbamoyltransferase</fullName>
    </submittedName>
</protein>
<dbReference type="EMBL" id="JBIGIB010000001">
    <property type="protein sequence ID" value="MFG6465795.1"/>
    <property type="molecule type" value="Genomic_DNA"/>
</dbReference>
<organism evidence="3 4">
    <name type="scientific">Pelomonas baiyunensis</name>
    <dbReference type="NCBI Taxonomy" id="3299026"/>
    <lineage>
        <taxon>Bacteria</taxon>
        <taxon>Pseudomonadati</taxon>
        <taxon>Pseudomonadota</taxon>
        <taxon>Betaproteobacteria</taxon>
        <taxon>Burkholderiales</taxon>
        <taxon>Sphaerotilaceae</taxon>
        <taxon>Roseateles</taxon>
    </lineage>
</organism>
<dbReference type="InterPro" id="IPR006132">
    <property type="entry name" value="Asp/Orn_carbamoyltranf_P-bd"/>
</dbReference>
<dbReference type="RefSeq" id="WP_394381647.1">
    <property type="nucleotide sequence ID" value="NZ_JBIGIB010000001.1"/>
</dbReference>
<evidence type="ECO:0000313" key="3">
    <source>
        <dbReference type="EMBL" id="MFG6465795.1"/>
    </source>
</evidence>
<sequence>MCSADRTAEAHAELSSPAEAAAVLRQARALVAHAGAAPALMAGKQLALLSPDAGDAAAQEFMAAAKALGARVSHVRAGLDDHSSSAQVEATARMLGQLYDAVECQHLPPELVARIARSAGVPVFTGLALPSHPTAALAASLDGDATAALKRRCVLQATLLVRLG</sequence>
<keyword evidence="1" id="KW-0808">Transferase</keyword>
<evidence type="ECO:0000256" key="1">
    <source>
        <dbReference type="ARBA" id="ARBA00022679"/>
    </source>
</evidence>
<reference evidence="3 4" key="1">
    <citation type="submission" date="2024-08" db="EMBL/GenBank/DDBJ databases">
        <authorList>
            <person name="Lu H."/>
        </authorList>
    </citation>
    <scope>NUCLEOTIDE SEQUENCE [LARGE SCALE GENOMIC DNA]</scope>
    <source>
        <strain evidence="3 4">BYS87W</strain>
    </source>
</reference>
<keyword evidence="4" id="KW-1185">Reference proteome</keyword>
<comment type="caution">
    <text evidence="3">The sequence shown here is derived from an EMBL/GenBank/DDBJ whole genome shotgun (WGS) entry which is preliminary data.</text>
</comment>
<dbReference type="InterPro" id="IPR036901">
    <property type="entry name" value="Asp/Orn_carbamoylTrfase_sf"/>
</dbReference>
<dbReference type="Pfam" id="PF02729">
    <property type="entry name" value="OTCace_N"/>
    <property type="match status" value="1"/>
</dbReference>
<accession>A0ABW7GVV4</accession>
<name>A0ABW7GVV4_9BURK</name>